<dbReference type="RefSeq" id="WP_078038773.1">
    <property type="nucleotide sequence ID" value="NZ_CP015820.1"/>
</dbReference>
<dbReference type="Proteomes" id="UP000189660">
    <property type="component" value="Chromosome"/>
</dbReference>
<evidence type="ECO:0000313" key="3">
    <source>
        <dbReference type="EMBL" id="AQT41543.1"/>
    </source>
</evidence>
<keyword evidence="4" id="KW-1185">Reference proteome</keyword>
<feature type="region of interest" description="Disordered" evidence="1">
    <location>
        <begin position="51"/>
        <end position="134"/>
    </location>
</feature>
<feature type="compositionally biased region" description="Basic and acidic residues" evidence="1">
    <location>
        <begin position="72"/>
        <end position="96"/>
    </location>
</feature>
<evidence type="ECO:0000313" key="4">
    <source>
        <dbReference type="Proteomes" id="UP000189660"/>
    </source>
</evidence>
<feature type="compositionally biased region" description="Polar residues" evidence="1">
    <location>
        <begin position="97"/>
        <end position="114"/>
    </location>
</feature>
<evidence type="ECO:0000256" key="1">
    <source>
        <dbReference type="SAM" id="MobiDB-lite"/>
    </source>
</evidence>
<accession>A0A1U9M8A6</accession>
<organism evidence="3 4">
    <name type="scientific">Bartonella apihabitans</name>
    <dbReference type="NCBI Taxonomy" id="2750929"/>
    <lineage>
        <taxon>Bacteria</taxon>
        <taxon>Pseudomonadati</taxon>
        <taxon>Pseudomonadota</taxon>
        <taxon>Alphaproteobacteria</taxon>
        <taxon>Hyphomicrobiales</taxon>
        <taxon>Bartonellaceae</taxon>
        <taxon>Bartonella</taxon>
    </lineage>
</organism>
<feature type="compositionally biased region" description="Polar residues" evidence="1">
    <location>
        <begin position="52"/>
        <end position="71"/>
    </location>
</feature>
<dbReference type="AlphaFoldDB" id="A0A1U9M8A6"/>
<reference evidence="3 4" key="1">
    <citation type="submission" date="2016-11" db="EMBL/GenBank/DDBJ databases">
        <title>Comparative genomics of Bartonella apis.</title>
        <authorList>
            <person name="Engel P."/>
        </authorList>
    </citation>
    <scope>NUCLEOTIDE SEQUENCE [LARGE SCALE GENOMIC DNA]</scope>
    <source>
        <strain evidence="3 4">BBC0178</strain>
    </source>
</reference>
<protein>
    <submittedName>
        <fullName evidence="3">Uncharacterized protein</fullName>
    </submittedName>
</protein>
<name>A0A1U9M8A6_9HYPH</name>
<evidence type="ECO:0000256" key="2">
    <source>
        <dbReference type="SAM" id="Phobius"/>
    </source>
</evidence>
<keyword evidence="2" id="KW-0812">Transmembrane</keyword>
<keyword evidence="2" id="KW-0472">Membrane</keyword>
<gene>
    <name evidence="3" type="ORF">BBC0178_000350</name>
</gene>
<dbReference type="KEGG" id="bapa:BBC0178_000350"/>
<keyword evidence="2" id="KW-1133">Transmembrane helix</keyword>
<dbReference type="EMBL" id="CP015820">
    <property type="protein sequence ID" value="AQT41543.1"/>
    <property type="molecule type" value="Genomic_DNA"/>
</dbReference>
<sequence length="134" mass="14735">MPTLTRLFIAFAILVALVYAAMVGLVYIVKPVTTDITIEIQPENLHLRDRSALSQVSGSQNPANGEVNTNDQENKRHLSSDQNSKEADTKPNDVTDHGSNNVNLRKARQTTGNLPSRPKTPDITTPSNTKKDKK</sequence>
<proteinExistence type="predicted"/>
<feature type="transmembrane region" description="Helical" evidence="2">
    <location>
        <begin position="7"/>
        <end position="29"/>
    </location>
</feature>